<protein>
    <submittedName>
        <fullName evidence="7">Probable sulfate transporter</fullName>
    </submittedName>
</protein>
<sequence length="229" mass="25524">MEHVAFSWKPLGTSNETGLVTGIISLTYTSNVVLGEIIITAVIGLIDIQAANQIWKIDKFDFLVLMCAFLDIIFISVEEGLAIAAEVSIFKVLLQIMRPKAVMLGNIPGTYIYRDLHHYQDALTVPGFLILCIDAPINFANTTYLKGRISRWIKENEAEDGNGKKQSTIKFIIIDLSFVLVNPLSEVIEKLQRAHDYRELARPDCMFLTVEKAVAAHLSTIKNQSSNPA</sequence>
<evidence type="ECO:0000313" key="8">
    <source>
        <dbReference type="Proteomes" id="UP000594638"/>
    </source>
</evidence>
<evidence type="ECO:0000256" key="4">
    <source>
        <dbReference type="ARBA" id="ARBA00023136"/>
    </source>
</evidence>
<dbReference type="Gramene" id="OE9A062591T1">
    <property type="protein sequence ID" value="OE9A062591C1"/>
    <property type="gene ID" value="OE9A062591"/>
</dbReference>
<keyword evidence="4 5" id="KW-0472">Membrane</keyword>
<dbReference type="EMBL" id="CACTIH010009043">
    <property type="protein sequence ID" value="CAA3020725.1"/>
    <property type="molecule type" value="Genomic_DNA"/>
</dbReference>
<evidence type="ECO:0000256" key="5">
    <source>
        <dbReference type="SAM" id="Phobius"/>
    </source>
</evidence>
<feature type="transmembrane region" description="Helical" evidence="5">
    <location>
        <begin position="60"/>
        <end position="77"/>
    </location>
</feature>
<dbReference type="GO" id="GO:0016020">
    <property type="term" value="C:membrane"/>
    <property type="evidence" value="ECO:0007669"/>
    <property type="project" value="UniProtKB-SubCell"/>
</dbReference>
<feature type="transmembrane region" description="Helical" evidence="5">
    <location>
        <begin position="20"/>
        <end position="48"/>
    </location>
</feature>
<dbReference type="Proteomes" id="UP000594638">
    <property type="component" value="Unassembled WGS sequence"/>
</dbReference>
<dbReference type="Gene3D" id="3.30.750.24">
    <property type="entry name" value="STAS domain"/>
    <property type="match status" value="1"/>
</dbReference>
<comment type="caution">
    <text evidence="7">The sequence shown here is derived from an EMBL/GenBank/DDBJ whole genome shotgun (WGS) entry which is preliminary data.</text>
</comment>
<dbReference type="InterPro" id="IPR036513">
    <property type="entry name" value="STAS_dom_sf"/>
</dbReference>
<dbReference type="InterPro" id="IPR002645">
    <property type="entry name" value="STAS_dom"/>
</dbReference>
<name>A0A8S0US48_OLEEU</name>
<gene>
    <name evidence="7" type="ORF">OLEA9_A062591</name>
</gene>
<proteinExistence type="predicted"/>
<evidence type="ECO:0000256" key="3">
    <source>
        <dbReference type="ARBA" id="ARBA00022989"/>
    </source>
</evidence>
<accession>A0A8S0US48</accession>
<reference evidence="7 8" key="1">
    <citation type="submission" date="2019-12" db="EMBL/GenBank/DDBJ databases">
        <authorList>
            <person name="Alioto T."/>
            <person name="Alioto T."/>
            <person name="Gomez Garrido J."/>
        </authorList>
    </citation>
    <scope>NUCLEOTIDE SEQUENCE [LARGE SCALE GENOMIC DNA]</scope>
</reference>
<dbReference type="Pfam" id="PF00916">
    <property type="entry name" value="Sulfate_transp"/>
    <property type="match status" value="1"/>
</dbReference>
<dbReference type="GO" id="GO:0055085">
    <property type="term" value="P:transmembrane transport"/>
    <property type="evidence" value="ECO:0007669"/>
    <property type="project" value="InterPro"/>
</dbReference>
<keyword evidence="3 5" id="KW-1133">Transmembrane helix</keyword>
<dbReference type="OrthoDB" id="288203at2759"/>
<evidence type="ECO:0000259" key="6">
    <source>
        <dbReference type="PROSITE" id="PS50801"/>
    </source>
</evidence>
<keyword evidence="2 5" id="KW-0812">Transmembrane</keyword>
<dbReference type="PROSITE" id="PS50801">
    <property type="entry name" value="STAS"/>
    <property type="match status" value="1"/>
</dbReference>
<dbReference type="PANTHER" id="PTHR11814">
    <property type="entry name" value="SULFATE TRANSPORTER"/>
    <property type="match status" value="1"/>
</dbReference>
<organism evidence="7 8">
    <name type="scientific">Olea europaea subsp. europaea</name>
    <dbReference type="NCBI Taxonomy" id="158383"/>
    <lineage>
        <taxon>Eukaryota</taxon>
        <taxon>Viridiplantae</taxon>
        <taxon>Streptophyta</taxon>
        <taxon>Embryophyta</taxon>
        <taxon>Tracheophyta</taxon>
        <taxon>Spermatophyta</taxon>
        <taxon>Magnoliopsida</taxon>
        <taxon>eudicotyledons</taxon>
        <taxon>Gunneridae</taxon>
        <taxon>Pentapetalae</taxon>
        <taxon>asterids</taxon>
        <taxon>lamiids</taxon>
        <taxon>Lamiales</taxon>
        <taxon>Oleaceae</taxon>
        <taxon>Oleeae</taxon>
        <taxon>Olea</taxon>
    </lineage>
</organism>
<keyword evidence="8" id="KW-1185">Reference proteome</keyword>
<comment type="subcellular location">
    <subcellularLocation>
        <location evidence="1">Membrane</location>
        <topology evidence="1">Multi-pass membrane protein</topology>
    </subcellularLocation>
</comment>
<feature type="domain" description="STAS" evidence="6">
    <location>
        <begin position="118"/>
        <end position="179"/>
    </location>
</feature>
<evidence type="ECO:0000256" key="1">
    <source>
        <dbReference type="ARBA" id="ARBA00004141"/>
    </source>
</evidence>
<evidence type="ECO:0000256" key="2">
    <source>
        <dbReference type="ARBA" id="ARBA00022692"/>
    </source>
</evidence>
<evidence type="ECO:0000313" key="7">
    <source>
        <dbReference type="EMBL" id="CAA3020725.1"/>
    </source>
</evidence>
<dbReference type="Pfam" id="PF01740">
    <property type="entry name" value="STAS"/>
    <property type="match status" value="1"/>
</dbReference>
<dbReference type="InterPro" id="IPR011547">
    <property type="entry name" value="SLC26A/SulP_dom"/>
</dbReference>
<dbReference type="AlphaFoldDB" id="A0A8S0US48"/>
<dbReference type="InterPro" id="IPR001902">
    <property type="entry name" value="SLC26A/SulP_fam"/>
</dbReference>